<feature type="region of interest" description="Disordered" evidence="3">
    <location>
        <begin position="90"/>
        <end position="139"/>
    </location>
</feature>
<evidence type="ECO:0000313" key="4">
    <source>
        <dbReference type="Proteomes" id="UP000515154"/>
    </source>
</evidence>
<dbReference type="SUPFAM" id="SSF48452">
    <property type="entry name" value="TPR-like"/>
    <property type="match status" value="2"/>
</dbReference>
<accession>A0A6P7S6G6</accession>
<feature type="compositionally biased region" description="Acidic residues" evidence="3">
    <location>
        <begin position="92"/>
        <end position="104"/>
    </location>
</feature>
<dbReference type="SMART" id="SM00028">
    <property type="entry name" value="TPR"/>
    <property type="match status" value="6"/>
</dbReference>
<organism evidence="4 5">
    <name type="scientific">Octopus sinensis</name>
    <name type="common">East Asian common octopus</name>
    <dbReference type="NCBI Taxonomy" id="2607531"/>
    <lineage>
        <taxon>Eukaryota</taxon>
        <taxon>Metazoa</taxon>
        <taxon>Spiralia</taxon>
        <taxon>Lophotrochozoa</taxon>
        <taxon>Mollusca</taxon>
        <taxon>Cephalopoda</taxon>
        <taxon>Coleoidea</taxon>
        <taxon>Octopodiformes</taxon>
        <taxon>Octopoda</taxon>
        <taxon>Incirrata</taxon>
        <taxon>Octopodidae</taxon>
        <taxon>Octopus</taxon>
    </lineage>
</organism>
<proteinExistence type="predicted"/>
<dbReference type="KEGG" id="osn:115209581"/>
<feature type="repeat" description="TPR" evidence="1">
    <location>
        <begin position="277"/>
        <end position="310"/>
    </location>
</feature>
<name>A0A6P7S6G6_9MOLL</name>
<evidence type="ECO:0000256" key="1">
    <source>
        <dbReference type="PROSITE-ProRule" id="PRU00339"/>
    </source>
</evidence>
<dbReference type="AlphaFoldDB" id="A0A6P7S6G6"/>
<dbReference type="Proteomes" id="UP000515154">
    <property type="component" value="Linkage group LG3"/>
</dbReference>
<feature type="repeat" description="TPR" evidence="1">
    <location>
        <begin position="506"/>
        <end position="539"/>
    </location>
</feature>
<evidence type="ECO:0000256" key="3">
    <source>
        <dbReference type="SAM" id="MobiDB-lite"/>
    </source>
</evidence>
<dbReference type="Pfam" id="PF13181">
    <property type="entry name" value="TPR_8"/>
    <property type="match status" value="1"/>
</dbReference>
<evidence type="ECO:0000313" key="5">
    <source>
        <dbReference type="RefSeq" id="XP_029633879.2"/>
    </source>
</evidence>
<evidence type="ECO:0000256" key="2">
    <source>
        <dbReference type="SAM" id="Coils"/>
    </source>
</evidence>
<dbReference type="InterPro" id="IPR019734">
    <property type="entry name" value="TPR_rpt"/>
</dbReference>
<dbReference type="PANTHER" id="PTHR45153:SF1">
    <property type="entry name" value="TETRATRICOPEPTIDE REPEAT PROTEIN 16"/>
    <property type="match status" value="1"/>
</dbReference>
<dbReference type="Pfam" id="PF00515">
    <property type="entry name" value="TPR_1"/>
    <property type="match status" value="1"/>
</dbReference>
<keyword evidence="4" id="KW-1185">Reference proteome</keyword>
<dbReference type="PROSITE" id="PS50005">
    <property type="entry name" value="TPR"/>
    <property type="match status" value="2"/>
</dbReference>
<feature type="coiled-coil region" evidence="2">
    <location>
        <begin position="5"/>
        <end position="32"/>
    </location>
</feature>
<keyword evidence="1" id="KW-0802">TPR repeat</keyword>
<dbReference type="Gene3D" id="1.25.40.10">
    <property type="entry name" value="Tetratricopeptide repeat domain"/>
    <property type="match status" value="3"/>
</dbReference>
<dbReference type="PROSITE" id="PS50293">
    <property type="entry name" value="TPR_REGION"/>
    <property type="match status" value="1"/>
</dbReference>
<sequence>MNRDTIDLLESVKAAKAEIERIEKENVNINQFFPSIPHNFEKYSTGETSYWPDLMSSVSCAKSKKGKRSAKTFSCDMNLSKNANALLMDATSPDEEEENEDENTEEQKAEEISEEQSLNGSALQMESEVKEEESEDPPVLTSLKQNFDECGSFVEAENMDEDSRRNCLIHCESVFDSLVWVSKTCMAGPFYLQRKSMIESSIAKDIISAKIKKSEKNYCESLKLFNKAVLMDFNNPFYLADRAEVYIILGDIQAAIQNYSRAVFLYKGSPVFRSRLAKLYCLQGQVFLDFRMYQQAYKIFLKASEWDPEQLIYKAKSFSCLVKMNCEAEAWATLNSLIYEYPDNLDLIVMKARLRQLSGEYSLAFYDLKNIAEYEDGANARAMLEAIRNKAEEYWQVAIKLNMRQDFYPAIKKIHLAIKLWPAQAKFYFLRGILYRHINEFTLSIDDLIEALQKSTPEEKETYASDAEKQLLLTFNDFSVECFTNGYFDDAIKLLNKAISVEKMQKGLYLNRAECFFQKGDYNFALQDYEQALELDPLDRKHFPRISELCYLLALQYYTDRNFEESVVKLDKAISYSPITGQLYILRAKCKRMLQDLSGARHDILLGFHLMPTSKDILPAFGYLFPSIPTRNILTSPLAAQTRVIAEELLSDPLHQSIERIFSFNAGESNVLTSLISDPLTVMGNQPPIFLQPNFCSTPDLLQEKKRINTKVREVHSNKDPLQTSEHKLTSSSNTSIWKTAFSKFAAESKTKLLKIPSAVDSTMETATEMEEES</sequence>
<protein>
    <submittedName>
        <fullName evidence="5">Tetratricopeptide repeat protein 16-like</fullName>
    </submittedName>
</protein>
<reference evidence="5" key="1">
    <citation type="submission" date="2025-08" db="UniProtKB">
        <authorList>
            <consortium name="RefSeq"/>
        </authorList>
    </citation>
    <scope>IDENTIFICATION</scope>
</reference>
<dbReference type="InterPro" id="IPR011990">
    <property type="entry name" value="TPR-like_helical_dom_sf"/>
</dbReference>
<dbReference type="RefSeq" id="XP_029633879.2">
    <property type="nucleotide sequence ID" value="XM_029778019.2"/>
</dbReference>
<dbReference type="PANTHER" id="PTHR45153">
    <property type="entry name" value="TETRATRICOPEPTIDE REPEAT PROTEIN 16"/>
    <property type="match status" value="1"/>
</dbReference>
<gene>
    <name evidence="5" type="primary">LOC115209581</name>
</gene>
<keyword evidence="2" id="KW-0175">Coiled coil</keyword>